<feature type="compositionally biased region" description="Low complexity" evidence="3">
    <location>
        <begin position="111"/>
        <end position="131"/>
    </location>
</feature>
<evidence type="ECO:0000256" key="1">
    <source>
        <dbReference type="ARBA" id="ARBA00005953"/>
    </source>
</evidence>
<dbReference type="PIRSF" id="PIRSF003230">
    <property type="entry name" value="YbgC"/>
    <property type="match status" value="1"/>
</dbReference>
<dbReference type="Proteomes" id="UP000752292">
    <property type="component" value="Unassembled WGS sequence"/>
</dbReference>
<evidence type="ECO:0000256" key="2">
    <source>
        <dbReference type="ARBA" id="ARBA00022801"/>
    </source>
</evidence>
<keyword evidence="2" id="KW-0378">Hydrolase</keyword>
<dbReference type="Pfam" id="PF13279">
    <property type="entry name" value="4HBT_2"/>
    <property type="match status" value="1"/>
</dbReference>
<evidence type="ECO:0000256" key="3">
    <source>
        <dbReference type="SAM" id="MobiDB-lite"/>
    </source>
</evidence>
<accession>A0A932ZTQ5</accession>
<dbReference type="PANTHER" id="PTHR31793">
    <property type="entry name" value="4-HYDROXYBENZOYL-COA THIOESTERASE FAMILY MEMBER"/>
    <property type="match status" value="1"/>
</dbReference>
<dbReference type="InterPro" id="IPR006684">
    <property type="entry name" value="YbgC/YbaW"/>
</dbReference>
<evidence type="ECO:0000313" key="4">
    <source>
        <dbReference type="EMBL" id="MBI4251463.1"/>
    </source>
</evidence>
<dbReference type="AlphaFoldDB" id="A0A932ZTQ5"/>
<proteinExistence type="inferred from homology"/>
<dbReference type="InterPro" id="IPR050563">
    <property type="entry name" value="4-hydroxybenzoyl-CoA_TE"/>
</dbReference>
<dbReference type="InterPro" id="IPR029069">
    <property type="entry name" value="HotDog_dom_sf"/>
</dbReference>
<dbReference type="PANTHER" id="PTHR31793:SF27">
    <property type="entry name" value="NOVEL THIOESTERASE SUPERFAMILY DOMAIN AND SAPOSIN A-TYPE DOMAIN CONTAINING PROTEIN (0610012H03RIK)"/>
    <property type="match status" value="1"/>
</dbReference>
<gene>
    <name evidence="4" type="ORF">HY618_03305</name>
</gene>
<dbReference type="SUPFAM" id="SSF54637">
    <property type="entry name" value="Thioesterase/thiol ester dehydrase-isomerase"/>
    <property type="match status" value="1"/>
</dbReference>
<name>A0A932ZTQ5_UNCTE</name>
<comment type="similarity">
    <text evidence="1">Belongs to the 4-hydroxybenzoyl-CoA thioesterase family.</text>
</comment>
<reference evidence="4" key="1">
    <citation type="submission" date="2020-07" db="EMBL/GenBank/DDBJ databases">
        <title>Huge and variable diversity of episymbiotic CPR bacteria and DPANN archaea in groundwater ecosystems.</title>
        <authorList>
            <person name="He C.Y."/>
            <person name="Keren R."/>
            <person name="Whittaker M."/>
            <person name="Farag I.F."/>
            <person name="Doudna J."/>
            <person name="Cate J.H.D."/>
            <person name="Banfield J.F."/>
        </authorList>
    </citation>
    <scope>NUCLEOTIDE SEQUENCE</scope>
    <source>
        <strain evidence="4">NC_groundwater_1370_Ag_S-0.2um_69_93</strain>
    </source>
</reference>
<feature type="region of interest" description="Disordered" evidence="3">
    <location>
        <begin position="111"/>
        <end position="137"/>
    </location>
</feature>
<dbReference type="Gene3D" id="3.10.129.10">
    <property type="entry name" value="Hotdog Thioesterase"/>
    <property type="match status" value="1"/>
</dbReference>
<dbReference type="GO" id="GO:0047617">
    <property type="term" value="F:fatty acyl-CoA hydrolase activity"/>
    <property type="evidence" value="ECO:0007669"/>
    <property type="project" value="TreeGrafter"/>
</dbReference>
<dbReference type="CDD" id="cd00586">
    <property type="entry name" value="4HBT"/>
    <property type="match status" value="1"/>
</dbReference>
<comment type="caution">
    <text evidence="4">The sequence shown here is derived from an EMBL/GenBank/DDBJ whole genome shotgun (WGS) entry which is preliminary data.</text>
</comment>
<organism evidence="4 5">
    <name type="scientific">Tectimicrobiota bacterium</name>
    <dbReference type="NCBI Taxonomy" id="2528274"/>
    <lineage>
        <taxon>Bacteria</taxon>
        <taxon>Pseudomonadati</taxon>
        <taxon>Nitrospinota/Tectimicrobiota group</taxon>
        <taxon>Candidatus Tectimicrobiota</taxon>
    </lineage>
</organism>
<protein>
    <submittedName>
        <fullName evidence="4">Acyl-CoA thioesterase</fullName>
    </submittedName>
</protein>
<evidence type="ECO:0000313" key="5">
    <source>
        <dbReference type="Proteomes" id="UP000752292"/>
    </source>
</evidence>
<sequence>MGVVHHAAYFVWFEHLRTEYFRALGFPYGELEGQGVFFPVVEAACRYREGARYDGLVRVTGWVRPPLGVRVRIDYRAEQEGRLLAEAYTLHARIDARGRPGRIPPRLLARLRAEASPPGEGPSFSPGSPGEQAPLAP</sequence>
<dbReference type="EMBL" id="JACQRX010000147">
    <property type="protein sequence ID" value="MBI4251463.1"/>
    <property type="molecule type" value="Genomic_DNA"/>
</dbReference>